<protein>
    <submittedName>
        <fullName evidence="1">Endonuclease VII domain-containing protein</fullName>
    </submittedName>
</protein>
<keyword evidence="1" id="KW-0255">Endonuclease</keyword>
<dbReference type="InterPro" id="IPR038563">
    <property type="entry name" value="Endonuclease_7_sf"/>
</dbReference>
<dbReference type="InterPro" id="IPR044925">
    <property type="entry name" value="His-Me_finger_sf"/>
</dbReference>
<accession>A0ABS1YD37</accession>
<organism evidence="1 2">
    <name type="scientific">Micromonospora tarensis</name>
    <dbReference type="NCBI Taxonomy" id="2806100"/>
    <lineage>
        <taxon>Bacteria</taxon>
        <taxon>Bacillati</taxon>
        <taxon>Actinomycetota</taxon>
        <taxon>Actinomycetes</taxon>
        <taxon>Micromonosporales</taxon>
        <taxon>Micromonosporaceae</taxon>
        <taxon>Micromonospora</taxon>
    </lineage>
</organism>
<keyword evidence="1" id="KW-0378">Hydrolase</keyword>
<evidence type="ECO:0000313" key="1">
    <source>
        <dbReference type="EMBL" id="MBM0275328.1"/>
    </source>
</evidence>
<evidence type="ECO:0000313" key="2">
    <source>
        <dbReference type="Proteomes" id="UP000622245"/>
    </source>
</evidence>
<dbReference type="SUPFAM" id="SSF54060">
    <property type="entry name" value="His-Me finger endonucleases"/>
    <property type="match status" value="1"/>
</dbReference>
<dbReference type="RefSeq" id="WP_203147728.1">
    <property type="nucleotide sequence ID" value="NZ_JAEVHL010000021.1"/>
</dbReference>
<comment type="caution">
    <text evidence="1">The sequence shown here is derived from an EMBL/GenBank/DDBJ whole genome shotgun (WGS) entry which is preliminary data.</text>
</comment>
<name>A0ABS1YD37_9ACTN</name>
<dbReference type="Pfam" id="PF02945">
    <property type="entry name" value="Endonuclease_7"/>
    <property type="match status" value="1"/>
</dbReference>
<reference evidence="1 2" key="1">
    <citation type="submission" date="2021-01" db="EMBL/GenBank/DDBJ databases">
        <title>Draft genome sequence of Micromonospora sp. strain STR1s_6.</title>
        <authorList>
            <person name="Karlyshev A."/>
            <person name="Jawad R."/>
        </authorList>
    </citation>
    <scope>NUCLEOTIDE SEQUENCE [LARGE SCALE GENOMIC DNA]</scope>
    <source>
        <strain evidence="1 2">STR1S-6</strain>
    </source>
</reference>
<dbReference type="InterPro" id="IPR004211">
    <property type="entry name" value="Endonuclease_7"/>
</dbReference>
<keyword evidence="2" id="KW-1185">Reference proteome</keyword>
<sequence length="171" mass="19180">MSHCSVDECSRPTLARGLCQLHYARWHRGSDVGPAKLLRTPGDPNATEKACTSCEVVKPLRDFFNDRRNATGKMSQCKACMGAKIKGSRRLRLYGLPPEQYEEMERAHKGRCGCCGEASPKLVVDHCHRSGKVRALLCDRCNRLLGVADDDLALLKKAIRFLRRHQDATEE</sequence>
<dbReference type="Gene3D" id="3.40.1800.10">
    <property type="entry name" value="His-Me finger endonucleases"/>
    <property type="match status" value="1"/>
</dbReference>
<dbReference type="GO" id="GO:0004519">
    <property type="term" value="F:endonuclease activity"/>
    <property type="evidence" value="ECO:0007669"/>
    <property type="project" value="UniProtKB-KW"/>
</dbReference>
<dbReference type="EMBL" id="JAEVHL010000021">
    <property type="protein sequence ID" value="MBM0275328.1"/>
    <property type="molecule type" value="Genomic_DNA"/>
</dbReference>
<dbReference type="Proteomes" id="UP000622245">
    <property type="component" value="Unassembled WGS sequence"/>
</dbReference>
<keyword evidence="1" id="KW-0540">Nuclease</keyword>
<proteinExistence type="predicted"/>
<gene>
    <name evidence="1" type="ORF">JM949_07605</name>
</gene>